<keyword evidence="4" id="KW-0012">Acyltransferase</keyword>
<comment type="subunit">
    <text evidence="2">Homodimer.</text>
</comment>
<dbReference type="InterPro" id="IPR014030">
    <property type="entry name" value="Ketoacyl_synth_N"/>
</dbReference>
<dbReference type="InterPro" id="IPR016039">
    <property type="entry name" value="Thiolase-like"/>
</dbReference>
<dbReference type="PANTHER" id="PTHR11712:SF306">
    <property type="entry name" value="3-OXOACYL-[ACYL-CARRIER-PROTEIN] SYNTHASE 1"/>
    <property type="match status" value="1"/>
</dbReference>
<evidence type="ECO:0000256" key="4">
    <source>
        <dbReference type="ARBA" id="ARBA00023315"/>
    </source>
</evidence>
<dbReference type="PROSITE" id="PS00606">
    <property type="entry name" value="KS3_1"/>
    <property type="match status" value="1"/>
</dbReference>
<reference evidence="11" key="2">
    <citation type="journal article" date="2014" name="ISME J.">
        <title>Microbial stratification in low pH oxic and suboxic macroscopic growths along an acid mine drainage.</title>
        <authorList>
            <person name="Mendez-Garcia C."/>
            <person name="Mesa V."/>
            <person name="Sprenger R.R."/>
            <person name="Richter M."/>
            <person name="Diez M.S."/>
            <person name="Solano J."/>
            <person name="Bargiela R."/>
            <person name="Golyshina O.V."/>
            <person name="Manteca A."/>
            <person name="Ramos J.L."/>
            <person name="Gallego J.R."/>
            <person name="Llorente I."/>
            <person name="Martins Dos Santos V.A."/>
            <person name="Jensen O.N."/>
            <person name="Pelaez A.I."/>
            <person name="Sanchez J."/>
            <person name="Ferrer M."/>
        </authorList>
    </citation>
    <scope>NUCLEOTIDE SEQUENCE</scope>
</reference>
<proteinExistence type="predicted"/>
<dbReference type="GO" id="GO:0005829">
    <property type="term" value="C:cytosol"/>
    <property type="evidence" value="ECO:0007669"/>
    <property type="project" value="TreeGrafter"/>
</dbReference>
<protein>
    <recommendedName>
        <fullName evidence="5">3-oxoacyl-[acyl-carrier-protein] synthase 1</fullName>
    </recommendedName>
    <alternativeName>
        <fullName evidence="6">3-oxoacyl-[acyl-carrier-protein] synthase I</fullName>
    </alternativeName>
    <alternativeName>
        <fullName evidence="7">Beta-ketoacyl-ACP synthase I</fullName>
    </alternativeName>
</protein>
<evidence type="ECO:0000256" key="9">
    <source>
        <dbReference type="ARBA" id="ARBA00048506"/>
    </source>
</evidence>
<evidence type="ECO:0000256" key="1">
    <source>
        <dbReference type="ARBA" id="ARBA00004496"/>
    </source>
</evidence>
<dbReference type="AlphaFoldDB" id="T1A5W0"/>
<evidence type="ECO:0000256" key="5">
    <source>
        <dbReference type="ARBA" id="ARBA00039450"/>
    </source>
</evidence>
<evidence type="ECO:0000256" key="6">
    <source>
        <dbReference type="ARBA" id="ARBA00041620"/>
    </source>
</evidence>
<dbReference type="EMBL" id="AUZX01009270">
    <property type="protein sequence ID" value="EQD52352.1"/>
    <property type="molecule type" value="Genomic_DNA"/>
</dbReference>
<comment type="catalytic activity">
    <reaction evidence="9">
        <text>a fatty acyl-[ACP] + malonyl-[ACP] + H(+) = a 3-oxoacyl-[ACP] + holo-[ACP] + CO2</text>
        <dbReference type="Rhea" id="RHEA:22836"/>
        <dbReference type="Rhea" id="RHEA-COMP:9623"/>
        <dbReference type="Rhea" id="RHEA-COMP:9685"/>
        <dbReference type="Rhea" id="RHEA-COMP:9916"/>
        <dbReference type="Rhea" id="RHEA-COMP:14125"/>
        <dbReference type="ChEBI" id="CHEBI:15378"/>
        <dbReference type="ChEBI" id="CHEBI:16526"/>
        <dbReference type="ChEBI" id="CHEBI:64479"/>
        <dbReference type="ChEBI" id="CHEBI:78449"/>
        <dbReference type="ChEBI" id="CHEBI:78776"/>
        <dbReference type="ChEBI" id="CHEBI:138651"/>
        <dbReference type="EC" id="2.3.1.41"/>
    </reaction>
    <physiologicalReaction direction="left-to-right" evidence="9">
        <dbReference type="Rhea" id="RHEA:22837"/>
    </physiologicalReaction>
</comment>
<dbReference type="SUPFAM" id="SSF53901">
    <property type="entry name" value="Thiolase-like"/>
    <property type="match status" value="1"/>
</dbReference>
<dbReference type="InterPro" id="IPR018201">
    <property type="entry name" value="Ketoacyl_synth_AS"/>
</dbReference>
<dbReference type="PANTHER" id="PTHR11712">
    <property type="entry name" value="POLYKETIDE SYNTHASE-RELATED"/>
    <property type="match status" value="1"/>
</dbReference>
<sequence>MCSTVSAGLATAFGIRGMSYSISAACATSAHCIGAAAQQIHSGALDVVFAGGGEEVHWGMSAQFDAMGALSTHFN</sequence>
<organism evidence="11">
    <name type="scientific">mine drainage metagenome</name>
    <dbReference type="NCBI Taxonomy" id="410659"/>
    <lineage>
        <taxon>unclassified sequences</taxon>
        <taxon>metagenomes</taxon>
        <taxon>ecological metagenomes</taxon>
    </lineage>
</organism>
<feature type="domain" description="Beta-ketoacyl synthase-like N-terminal" evidence="10">
    <location>
        <begin position="3"/>
        <end position="73"/>
    </location>
</feature>
<dbReference type="InterPro" id="IPR000794">
    <property type="entry name" value="Beta-ketoacyl_synthase"/>
</dbReference>
<accession>T1A5W0</accession>
<dbReference type="Gene3D" id="3.40.47.10">
    <property type="match status" value="1"/>
</dbReference>
<evidence type="ECO:0000313" key="11">
    <source>
        <dbReference type="EMBL" id="EQD52352.1"/>
    </source>
</evidence>
<comment type="subcellular location">
    <subcellularLocation>
        <location evidence="1">Cytoplasm</location>
    </subcellularLocation>
</comment>
<comment type="catalytic activity">
    <reaction evidence="8">
        <text>(3Z)-decenoyl-[ACP] + malonyl-[ACP] + H(+) = 3-oxo-(5Z)-dodecenoyl-[ACP] + holo-[ACP] + CO2</text>
        <dbReference type="Rhea" id="RHEA:54940"/>
        <dbReference type="Rhea" id="RHEA-COMP:9623"/>
        <dbReference type="Rhea" id="RHEA-COMP:9685"/>
        <dbReference type="Rhea" id="RHEA-COMP:9927"/>
        <dbReference type="Rhea" id="RHEA-COMP:14042"/>
        <dbReference type="ChEBI" id="CHEBI:15378"/>
        <dbReference type="ChEBI" id="CHEBI:16526"/>
        <dbReference type="ChEBI" id="CHEBI:64479"/>
        <dbReference type="ChEBI" id="CHEBI:78449"/>
        <dbReference type="ChEBI" id="CHEBI:78798"/>
        <dbReference type="ChEBI" id="CHEBI:138410"/>
    </reaction>
    <physiologicalReaction direction="left-to-right" evidence="8">
        <dbReference type="Rhea" id="RHEA:54941"/>
    </physiologicalReaction>
</comment>
<evidence type="ECO:0000256" key="3">
    <source>
        <dbReference type="ARBA" id="ARBA00022679"/>
    </source>
</evidence>
<evidence type="ECO:0000259" key="10">
    <source>
        <dbReference type="Pfam" id="PF00109"/>
    </source>
</evidence>
<gene>
    <name evidence="11" type="ORF">B1A_12725</name>
</gene>
<evidence type="ECO:0000256" key="2">
    <source>
        <dbReference type="ARBA" id="ARBA00011738"/>
    </source>
</evidence>
<reference evidence="11" key="1">
    <citation type="submission" date="2013-08" db="EMBL/GenBank/DDBJ databases">
        <authorList>
            <person name="Mendez C."/>
            <person name="Richter M."/>
            <person name="Ferrer M."/>
            <person name="Sanchez J."/>
        </authorList>
    </citation>
    <scope>NUCLEOTIDE SEQUENCE</scope>
</reference>
<dbReference type="Pfam" id="PF00109">
    <property type="entry name" value="ketoacyl-synt"/>
    <property type="match status" value="1"/>
</dbReference>
<dbReference type="GO" id="GO:0006633">
    <property type="term" value="P:fatty acid biosynthetic process"/>
    <property type="evidence" value="ECO:0007669"/>
    <property type="project" value="InterPro"/>
</dbReference>
<name>T1A5W0_9ZZZZ</name>
<evidence type="ECO:0000256" key="8">
    <source>
        <dbReference type="ARBA" id="ARBA00048121"/>
    </source>
</evidence>
<feature type="non-terminal residue" evidence="11">
    <location>
        <position position="75"/>
    </location>
</feature>
<keyword evidence="3" id="KW-0808">Transferase</keyword>
<comment type="caution">
    <text evidence="11">The sequence shown here is derived from an EMBL/GenBank/DDBJ whole genome shotgun (WGS) entry which is preliminary data.</text>
</comment>
<evidence type="ECO:0000256" key="7">
    <source>
        <dbReference type="ARBA" id="ARBA00042143"/>
    </source>
</evidence>
<dbReference type="GO" id="GO:0004315">
    <property type="term" value="F:3-oxoacyl-[acyl-carrier-protein] synthase activity"/>
    <property type="evidence" value="ECO:0007669"/>
    <property type="project" value="UniProtKB-EC"/>
</dbReference>